<evidence type="ECO:0000313" key="3">
    <source>
        <dbReference type="Proteomes" id="UP000225706"/>
    </source>
</evidence>
<dbReference type="PANTHER" id="PTHR37984:SF9">
    <property type="entry name" value="INTEGRASE CATALYTIC DOMAIN-CONTAINING PROTEIN"/>
    <property type="match status" value="1"/>
</dbReference>
<dbReference type="PANTHER" id="PTHR37984">
    <property type="entry name" value="PROTEIN CBG26694"/>
    <property type="match status" value="1"/>
</dbReference>
<proteinExistence type="predicted"/>
<evidence type="ECO:0008006" key="4">
    <source>
        <dbReference type="Google" id="ProtNLM"/>
    </source>
</evidence>
<dbReference type="InterPro" id="IPR012337">
    <property type="entry name" value="RNaseH-like_sf"/>
</dbReference>
<evidence type="ECO:0000256" key="1">
    <source>
        <dbReference type="SAM" id="MobiDB-lite"/>
    </source>
</evidence>
<dbReference type="Proteomes" id="UP000225706">
    <property type="component" value="Unassembled WGS sequence"/>
</dbReference>
<dbReference type="STRING" id="50429.A0A2B4R526"/>
<reference evidence="3" key="1">
    <citation type="journal article" date="2017" name="bioRxiv">
        <title>Comparative analysis of the genomes of Stylophora pistillata and Acropora digitifera provides evidence for extensive differences between species of corals.</title>
        <authorList>
            <person name="Voolstra C.R."/>
            <person name="Li Y."/>
            <person name="Liew Y.J."/>
            <person name="Baumgarten S."/>
            <person name="Zoccola D."/>
            <person name="Flot J.-F."/>
            <person name="Tambutte S."/>
            <person name="Allemand D."/>
            <person name="Aranda M."/>
        </authorList>
    </citation>
    <scope>NUCLEOTIDE SEQUENCE [LARGE SCALE GENOMIC DNA]</scope>
</reference>
<evidence type="ECO:0000313" key="2">
    <source>
        <dbReference type="EMBL" id="PFX11600.1"/>
    </source>
</evidence>
<dbReference type="GO" id="GO:0003676">
    <property type="term" value="F:nucleic acid binding"/>
    <property type="evidence" value="ECO:0007669"/>
    <property type="project" value="InterPro"/>
</dbReference>
<feature type="region of interest" description="Disordered" evidence="1">
    <location>
        <begin position="170"/>
        <end position="211"/>
    </location>
</feature>
<protein>
    <recommendedName>
        <fullName evidence="4">Integrase catalytic domain-containing protein</fullName>
    </recommendedName>
</protein>
<comment type="caution">
    <text evidence="2">The sequence shown here is derived from an EMBL/GenBank/DDBJ whole genome shotgun (WGS) entry which is preliminary data.</text>
</comment>
<dbReference type="Gene3D" id="3.30.420.10">
    <property type="entry name" value="Ribonuclease H-like superfamily/Ribonuclease H"/>
    <property type="match status" value="1"/>
</dbReference>
<dbReference type="InterPro" id="IPR050951">
    <property type="entry name" value="Retrovirus_Pol_polyprotein"/>
</dbReference>
<dbReference type="EMBL" id="LSMT01002152">
    <property type="protein sequence ID" value="PFX11600.1"/>
    <property type="molecule type" value="Genomic_DNA"/>
</dbReference>
<dbReference type="InterPro" id="IPR036397">
    <property type="entry name" value="RNaseH_sf"/>
</dbReference>
<accession>A0A2B4R526</accession>
<sequence>MVNWPGMSKDVESYIGGCAVRQNFQDNQQKEAMISHDLPSRPWQHGIPDQVMRDHGPPLNLIEFQEVLLAYESEHLTSPPRYRQSNGKAERSLSWIIGTLPQKELEDGSPAQRLFGRRTGTLLPTSSRLLAPDLPPDVSCRLKEETTTVVLESEGIDAELDGEYNMDADSRISNEEGRSPLPFTHHEESEHNVIDEKSEGSSDTDNSRKEDPEELIDFNRSLKNAHLVAIKLNNLLKEGKIPSDCLYYKFIYNTTSFASVNPHLASNFTWDRDAWGLKCNRFLVIAVVTVYKECKKKALLVMNSNAKNETLPAELSLVVTLPDVAHLGKSLKCSWTNWLIDPEGAKIEIDPEIESPMKEFVEEYRPLRQRTVREEPTMDRARALSPAVYMKQKDSTKVESLARLW</sequence>
<keyword evidence="3" id="KW-1185">Reference proteome</keyword>
<dbReference type="AlphaFoldDB" id="A0A2B4R526"/>
<name>A0A2B4R526_STYPI</name>
<organism evidence="2 3">
    <name type="scientific">Stylophora pistillata</name>
    <name type="common">Smooth cauliflower coral</name>
    <dbReference type="NCBI Taxonomy" id="50429"/>
    <lineage>
        <taxon>Eukaryota</taxon>
        <taxon>Metazoa</taxon>
        <taxon>Cnidaria</taxon>
        <taxon>Anthozoa</taxon>
        <taxon>Hexacorallia</taxon>
        <taxon>Scleractinia</taxon>
        <taxon>Astrocoeniina</taxon>
        <taxon>Pocilloporidae</taxon>
        <taxon>Stylophora</taxon>
    </lineage>
</organism>
<gene>
    <name evidence="2" type="ORF">AWC38_SpisGene24600</name>
</gene>
<dbReference type="SUPFAM" id="SSF53098">
    <property type="entry name" value="Ribonuclease H-like"/>
    <property type="match status" value="1"/>
</dbReference>